<proteinExistence type="predicted"/>
<organism evidence="1 2">
    <name type="scientific">Neokomagataea thailandica NBRC 106555</name>
    <dbReference type="NCBI Taxonomy" id="1223520"/>
    <lineage>
        <taxon>Bacteria</taxon>
        <taxon>Pseudomonadati</taxon>
        <taxon>Pseudomonadota</taxon>
        <taxon>Alphaproteobacteria</taxon>
        <taxon>Acetobacterales</taxon>
        <taxon>Acetobacteraceae</taxon>
        <taxon>Neokomagataea</taxon>
    </lineage>
</organism>
<sequence>MAVFRSIVQPFAGKVLDRQTEFALCGPVRAQLIRDHPPGAHALLAQKAGQETLGGLGIAPFL</sequence>
<evidence type="ECO:0000313" key="1">
    <source>
        <dbReference type="EMBL" id="GBR54762.1"/>
    </source>
</evidence>
<dbReference type="Proteomes" id="UP001062632">
    <property type="component" value="Unassembled WGS sequence"/>
</dbReference>
<evidence type="ECO:0000313" key="2">
    <source>
        <dbReference type="Proteomes" id="UP001062632"/>
    </source>
</evidence>
<keyword evidence="2" id="KW-1185">Reference proteome</keyword>
<reference evidence="1 2" key="1">
    <citation type="submission" date="2013-04" db="EMBL/GenBank/DDBJ databases">
        <title>The genome sequencing project of 58 acetic acid bacteria.</title>
        <authorList>
            <person name="Okamoto-Kainuma A."/>
            <person name="Ishikawa M."/>
            <person name="Umino S."/>
            <person name="Koizumi Y."/>
            <person name="Shiwa Y."/>
            <person name="Yoshikawa H."/>
            <person name="Matsutani M."/>
            <person name="Matsushita K."/>
        </authorList>
    </citation>
    <scope>NUCLEOTIDE SEQUENCE [LARGE SCALE GENOMIC DNA]</scope>
    <source>
        <strain evidence="1 2">NBRC 106555</strain>
    </source>
</reference>
<dbReference type="EMBL" id="BAQC01000069">
    <property type="protein sequence ID" value="GBR54762.1"/>
    <property type="molecule type" value="Genomic_DNA"/>
</dbReference>
<comment type="caution">
    <text evidence="1">The sequence shown here is derived from an EMBL/GenBank/DDBJ whole genome shotgun (WGS) entry which is preliminary data.</text>
</comment>
<gene>
    <name evidence="1" type="ORF">AA106555_1813</name>
</gene>
<accession>A0ABQ0QS10</accession>
<protein>
    <submittedName>
        <fullName evidence="1">Uncharacterized protein</fullName>
    </submittedName>
</protein>
<name>A0ABQ0QS10_9PROT</name>